<evidence type="ECO:0000313" key="1">
    <source>
        <dbReference type="EMBL" id="MDR5650974.1"/>
    </source>
</evidence>
<dbReference type="EMBL" id="JAVKPH010000001">
    <property type="protein sequence ID" value="MDR5650974.1"/>
    <property type="molecule type" value="Genomic_DNA"/>
</dbReference>
<comment type="caution">
    <text evidence="1">The sequence shown here is derived from an EMBL/GenBank/DDBJ whole genome shotgun (WGS) entry which is preliminary data.</text>
</comment>
<sequence>MAAKRRHWKEKDGRFWARIAIPVKLRPLFGNKTELIEPLGGDLRIADRNHAAAVARLQAKLDYARSTTTVDARHDATTLISDETAHPTPDPVLRTLTEADTENAVWEQYTKTLADDAARRAAMPTPEEIEQEREKVFERIEAGEVDADTRLTSAFNVYTDFELKARARTDDANLRSRRLAALKKSLATGETRFVEAAVNEFIREALLHKSAEGRSSPFPGQTYPVTSVMGVPSAVKPFKTATRTWNSAT</sequence>
<name>A0ABU1F282_9RHOB</name>
<evidence type="ECO:0000313" key="2">
    <source>
        <dbReference type="Proteomes" id="UP001247754"/>
    </source>
</evidence>
<dbReference type="Proteomes" id="UP001247754">
    <property type="component" value="Unassembled WGS sequence"/>
</dbReference>
<proteinExistence type="predicted"/>
<dbReference type="RefSeq" id="WP_310454997.1">
    <property type="nucleotide sequence ID" value="NZ_JAVKPH010000001.1"/>
</dbReference>
<keyword evidence="2" id="KW-1185">Reference proteome</keyword>
<accession>A0ABU1F282</accession>
<reference evidence="1 2" key="1">
    <citation type="submission" date="2023-09" db="EMBL/GenBank/DDBJ databases">
        <title>Xinfangfangia sedmenti sp. nov., isolated the sedment.</title>
        <authorList>
            <person name="Xu L."/>
        </authorList>
    </citation>
    <scope>NUCLEOTIDE SEQUENCE [LARGE SCALE GENOMIC DNA]</scope>
    <source>
        <strain evidence="1 2">LG-4</strain>
    </source>
</reference>
<protein>
    <submittedName>
        <fullName evidence="1">Uncharacterized protein</fullName>
    </submittedName>
</protein>
<gene>
    <name evidence="1" type="ORF">RGD00_00010</name>
</gene>
<organism evidence="1 2">
    <name type="scientific">Ruixingdingia sedimenti</name>
    <dbReference type="NCBI Taxonomy" id="3073604"/>
    <lineage>
        <taxon>Bacteria</taxon>
        <taxon>Pseudomonadati</taxon>
        <taxon>Pseudomonadota</taxon>
        <taxon>Alphaproteobacteria</taxon>
        <taxon>Rhodobacterales</taxon>
        <taxon>Paracoccaceae</taxon>
        <taxon>Ruixingdingia</taxon>
    </lineage>
</organism>